<gene>
    <name evidence="1" type="ORF">IGS68_08590</name>
</gene>
<keyword evidence="2" id="KW-1185">Reference proteome</keyword>
<dbReference type="Proteomes" id="UP000595197">
    <property type="component" value="Chromosome"/>
</dbReference>
<sequence length="57" mass="6169">MTGHASDPGSLVASERDAEIREAYKVVAAEIGKLRGLDLGDHHPAVVFRPLRKKESS</sequence>
<reference evidence="1" key="1">
    <citation type="submission" date="2021-02" db="EMBL/GenBank/DDBJ databases">
        <title>Skermanella TT6 skin isolate.</title>
        <authorList>
            <person name="Lee K."/>
            <person name="Ganzorig M."/>
        </authorList>
    </citation>
    <scope>NUCLEOTIDE SEQUENCE</scope>
    <source>
        <strain evidence="1">TT6</strain>
    </source>
</reference>
<dbReference type="EMBL" id="CP067420">
    <property type="protein sequence ID" value="QQP91247.1"/>
    <property type="molecule type" value="Genomic_DNA"/>
</dbReference>
<organism evidence="1 2">
    <name type="scientific">Skermanella cutis</name>
    <dbReference type="NCBI Taxonomy" id="2775420"/>
    <lineage>
        <taxon>Bacteria</taxon>
        <taxon>Pseudomonadati</taxon>
        <taxon>Pseudomonadota</taxon>
        <taxon>Alphaproteobacteria</taxon>
        <taxon>Rhodospirillales</taxon>
        <taxon>Azospirillaceae</taxon>
        <taxon>Skermanella</taxon>
    </lineage>
</organism>
<dbReference type="RefSeq" id="WP_201078959.1">
    <property type="nucleotide sequence ID" value="NZ_CP067420.1"/>
</dbReference>
<protein>
    <submittedName>
        <fullName evidence="1">Uncharacterized protein</fullName>
    </submittedName>
</protein>
<name>A0ABX7BFN1_9PROT</name>
<evidence type="ECO:0000313" key="1">
    <source>
        <dbReference type="EMBL" id="QQP91247.1"/>
    </source>
</evidence>
<proteinExistence type="predicted"/>
<accession>A0ABX7BFN1</accession>
<evidence type="ECO:0000313" key="2">
    <source>
        <dbReference type="Proteomes" id="UP000595197"/>
    </source>
</evidence>